<keyword evidence="3" id="KW-1185">Reference proteome</keyword>
<dbReference type="AlphaFoldDB" id="A0AAE1AJZ6"/>
<proteinExistence type="predicted"/>
<evidence type="ECO:0000313" key="3">
    <source>
        <dbReference type="Proteomes" id="UP001283361"/>
    </source>
</evidence>
<accession>A0AAE1AJZ6</accession>
<reference evidence="2" key="1">
    <citation type="journal article" date="2023" name="G3 (Bethesda)">
        <title>A reference genome for the long-term kleptoplast-retaining sea slug Elysia crispata morphotype clarki.</title>
        <authorList>
            <person name="Eastman K.E."/>
            <person name="Pendleton A.L."/>
            <person name="Shaikh M.A."/>
            <person name="Suttiyut T."/>
            <person name="Ogas R."/>
            <person name="Tomko P."/>
            <person name="Gavelis G."/>
            <person name="Widhalm J.R."/>
            <person name="Wisecaver J.H."/>
        </authorList>
    </citation>
    <scope>NUCLEOTIDE SEQUENCE</scope>
    <source>
        <strain evidence="2">ECLA1</strain>
    </source>
</reference>
<protein>
    <submittedName>
        <fullName evidence="2">Uncharacterized protein</fullName>
    </submittedName>
</protein>
<keyword evidence="1" id="KW-0472">Membrane</keyword>
<sequence length="97" mass="10851">MSPELAQNPSRQTDEMSLHSARWEFALPFTLLSVFTAAVFLRIPGVQRINPQASEESAEFRRNDKWAIRLLNVLYEELGTRAAASINLPLAGKQLPG</sequence>
<dbReference type="Proteomes" id="UP001283361">
    <property type="component" value="Unassembled WGS sequence"/>
</dbReference>
<organism evidence="2 3">
    <name type="scientific">Elysia crispata</name>
    <name type="common">lettuce slug</name>
    <dbReference type="NCBI Taxonomy" id="231223"/>
    <lineage>
        <taxon>Eukaryota</taxon>
        <taxon>Metazoa</taxon>
        <taxon>Spiralia</taxon>
        <taxon>Lophotrochozoa</taxon>
        <taxon>Mollusca</taxon>
        <taxon>Gastropoda</taxon>
        <taxon>Heterobranchia</taxon>
        <taxon>Euthyneura</taxon>
        <taxon>Panpulmonata</taxon>
        <taxon>Sacoglossa</taxon>
        <taxon>Placobranchoidea</taxon>
        <taxon>Plakobranchidae</taxon>
        <taxon>Elysia</taxon>
    </lineage>
</organism>
<evidence type="ECO:0000256" key="1">
    <source>
        <dbReference type="SAM" id="Phobius"/>
    </source>
</evidence>
<evidence type="ECO:0000313" key="2">
    <source>
        <dbReference type="EMBL" id="KAK3789234.1"/>
    </source>
</evidence>
<name>A0AAE1AJZ6_9GAST</name>
<feature type="transmembrane region" description="Helical" evidence="1">
    <location>
        <begin position="25"/>
        <end position="43"/>
    </location>
</feature>
<comment type="caution">
    <text evidence="2">The sequence shown here is derived from an EMBL/GenBank/DDBJ whole genome shotgun (WGS) entry which is preliminary data.</text>
</comment>
<dbReference type="EMBL" id="JAWDGP010001678">
    <property type="protein sequence ID" value="KAK3789234.1"/>
    <property type="molecule type" value="Genomic_DNA"/>
</dbReference>
<keyword evidence="1" id="KW-0812">Transmembrane</keyword>
<keyword evidence="1" id="KW-1133">Transmembrane helix</keyword>
<gene>
    <name evidence="2" type="ORF">RRG08_001624</name>
</gene>